<protein>
    <submittedName>
        <fullName evidence="1">Uncharacterized protein</fullName>
    </submittedName>
</protein>
<dbReference type="Proteomes" id="UP000295136">
    <property type="component" value="Unassembled WGS sequence"/>
</dbReference>
<comment type="caution">
    <text evidence="1">The sequence shown here is derived from an EMBL/GenBank/DDBJ whole genome shotgun (WGS) entry which is preliminary data.</text>
</comment>
<reference evidence="1 2" key="1">
    <citation type="submission" date="2019-03" db="EMBL/GenBank/DDBJ databases">
        <title>Draft genome sequences of novel Actinobacteria.</title>
        <authorList>
            <person name="Sahin N."/>
            <person name="Ay H."/>
            <person name="Saygin H."/>
        </authorList>
    </citation>
    <scope>NUCLEOTIDE SEQUENCE [LARGE SCALE GENOMIC DNA]</scope>
    <source>
        <strain evidence="1 2">6K102</strain>
    </source>
</reference>
<name>A0A4R5FSA9_9ACTN</name>
<gene>
    <name evidence="1" type="ORF">E1295_14030</name>
</gene>
<keyword evidence="2" id="KW-1185">Reference proteome</keyword>
<sequence length="96" mass="10771">MNRQPASPQVTLKFEGQSLTVLEHLYSLAFVAHVFKAGSADVRDLYLTIDVNDAYDWLDENVGDGHYGDIAVYDISFPSKREPTLVKTLAGTRRRV</sequence>
<organism evidence="1 2">
    <name type="scientific">Nonomuraea mesophila</name>
    <dbReference type="NCBI Taxonomy" id="2530382"/>
    <lineage>
        <taxon>Bacteria</taxon>
        <taxon>Bacillati</taxon>
        <taxon>Actinomycetota</taxon>
        <taxon>Actinomycetes</taxon>
        <taxon>Streptosporangiales</taxon>
        <taxon>Streptosporangiaceae</taxon>
        <taxon>Nonomuraea</taxon>
    </lineage>
</organism>
<proteinExistence type="predicted"/>
<dbReference type="AlphaFoldDB" id="A0A4R5FSA9"/>
<evidence type="ECO:0000313" key="2">
    <source>
        <dbReference type="Proteomes" id="UP000295136"/>
    </source>
</evidence>
<accession>A0A4R5FSA9</accession>
<evidence type="ECO:0000313" key="1">
    <source>
        <dbReference type="EMBL" id="TDE55653.1"/>
    </source>
</evidence>
<dbReference type="RefSeq" id="WP_132630702.1">
    <property type="nucleotide sequence ID" value="NZ_SMLD01000029.1"/>
</dbReference>
<dbReference type="EMBL" id="SMLD01000029">
    <property type="protein sequence ID" value="TDE55653.1"/>
    <property type="molecule type" value="Genomic_DNA"/>
</dbReference>